<evidence type="ECO:0000313" key="5">
    <source>
        <dbReference type="EMBL" id="KAJ4354592.1"/>
    </source>
</evidence>
<dbReference type="SUPFAM" id="SSF48403">
    <property type="entry name" value="Ankyrin repeat"/>
    <property type="match status" value="5"/>
</dbReference>
<dbReference type="InterPro" id="IPR002110">
    <property type="entry name" value="Ankyrin_rpt"/>
</dbReference>
<protein>
    <recommendedName>
        <fullName evidence="4">Nephrocystin 3-like N-terminal domain-containing protein</fullName>
    </recommendedName>
</protein>
<evidence type="ECO:0000256" key="1">
    <source>
        <dbReference type="ARBA" id="ARBA00022737"/>
    </source>
</evidence>
<feature type="repeat" description="ANK" evidence="2">
    <location>
        <begin position="831"/>
        <end position="875"/>
    </location>
</feature>
<reference evidence="5" key="1">
    <citation type="submission" date="2022-10" db="EMBL/GenBank/DDBJ databases">
        <title>Tapping the CABI collections for fungal endophytes: first genome assemblies for Collariella, Neodidymelliopsis, Ascochyta clinopodiicola, Didymella pomorum, Didymosphaeria variabile, Neocosmospora piperis and Neocucurbitaria cava.</title>
        <authorList>
            <person name="Hill R."/>
        </authorList>
    </citation>
    <scope>NUCLEOTIDE SEQUENCE</scope>
    <source>
        <strain evidence="5">IMI 356815</strain>
    </source>
</reference>
<dbReference type="Pfam" id="PF00023">
    <property type="entry name" value="Ank"/>
    <property type="match status" value="2"/>
</dbReference>
<feature type="domain" description="Nephrocystin 3-like N-terminal" evidence="4">
    <location>
        <begin position="60"/>
        <end position="226"/>
    </location>
</feature>
<dbReference type="InterPro" id="IPR056884">
    <property type="entry name" value="NPHP3-like_N"/>
</dbReference>
<sequence>MSSKPTQEDHVSADEEIEEYIMVESKDLRSVSELQAWLEPTDYLSPGNEYMKHIHSHVPGTGGWLRASKTFQGWKRPASQDATARNNCLWIKGVPGSGKSVFSASTAKQLHDDGNIVLYFFFRQIVATNHDPKYLVRDWLAQLLPHTRWLHRRLDELSRSNTGISKNLATLWDVLIQALLRIDKPVYCIADGLDEMDDTHANFTEQLKTLGTTDPLFNVKLLLTSRPIPRIEESLRDHTIIGIKLDPTMLYSDITHYVEVRLDTLEPKLGVAKYQEVKEAICERAKGLFLHARLMTDNLITGLREGTIVEETLPTSLERLPRNLKELYTEMLAEHSRRSGITQDQQFMILQCVVHSSRPLRLIELGSLIMMLRSDTGMGLKEGKSLVRQSCGRLLEILEDESVSVIHHSFTEFLRDTVRDDGHGTFPKLDKGKAHAMLVNIALKYLDKCEVPENALWVNPEDCDEVTSEEEDEEFDPYDHFDELDTRDGRSEEDNRKTAIVEALRLKYPLLDYVTGNLSHHITKADQNDMSTYSILDDIFQPSRPAFTIWLLMQWKSYRPANVTPLHVAGYLNWHSYARHLISKGVPVDRKDAEERTALSYAAEEGHVNVMNLLLQHGAEPDSDDRYGLKPLHYSAQEGKTEVVRLLLARGVSPITLKTKTTPEWIAEQFGSDEGETPLEYACQHGHTDIIKEFLPLVDQEWRQKAFGWVRNVENVEAVLQAGDISINQGDGLRTRLYQAASDFQVDIVRVLLKHGADPNARSRIKRDNTGSHSAGWPSPDGNTYLDGPTPLHGWANYDYWNRSYDGHGKASECFQLLLESGSDIHAEDGDGWTPLHCACKVQEDSMLGSWFDDAKDHLVKTLLEAGANPNVQMRHGSTPLHITSRPEVINMLVEHGADANITDNHGHTPLMAYLAPGAEKKKSATFEKLLQISAQPTQRQKGGDTPVHGLMRCLPKLADPVLFQALIKAGLDVNTRNTQGMPPLLVMEENDYADSWKDDEQSCQTYEAVFRTLKDAGMDMSITDPAGRTILHVLIGRYKRKVSTLQRFIEFGCDPHARDHNGATMLHYVIRKSESTHEMIDLFVNYGVDPRAVDHEGNSLMHELARASISFFPKFVEKLRKLRDLGVPTDTANRAARTPFHFICAEWRQSGQYKTHIEAFLKDEIIPRSNINAVDHSGATPLHYAAIACEVHVKQLLDAGADPEVLTYEGLSPLHLAARARQPNIVGQLLQEYKTRGVLEHYVHLKHVAWPHWTALHYACSSGRPESVRYLLEAGADPDALDIRGLSPVHVVAEFEQDRDPKREHMGRAESRFGVGNRTMGVRLKDHPGYGYVGDVHSKKTERTSDIIEMLARAGAQLDYERPKEKRLGERDRMTPMDLAVENGCTEMVIELRKRGYSSCDPLGENIVGRCLGTQEAEVLLQIPDTDDANVNSRQRDGPPRFSMSAKEKIERVLKLAAYDLLHELISKSEELRVEALHVLASWGHAFLLEELLDGMEDVDHKTTRDSQYGIESLLGTACSVELPNLEVIKVLLEKGKVNVNAQFRQQSVLHVLAEGRNFWHIEALDYVLSQSAEIDLVVKNGMTPLLTAASSEFGIWKGRTVATLLRHGADPSKLSAEGKSVLHFAETADDVRLLIEHGADLTLGTSSPLLFAIQHRRVDVVGALLQAGANPNALSMTSFTHGQDFTACYPLHEAAKRKDPYSVEVVETVLKKKEQIVNALLKHSADPMATYEDGATVLQMIIEDHGLAEPLLASSTLDLEKKGRGGRTPIISSCYPKKVDPTYPWQKQDEPAYSIFPKMAKMLIEKSDPCAIDNEGRTALHWLCTLPLEFDSASRDVFNLLTERAPSLIHLHDLNGCTPFSLAVTANQTWAIDTLLTLGVHPTSADPDGNTALHILAPRMFGQKPDADAASQRFTHFLSLGANINARNKVGSTPLSLFISKSYVPAFDSGGRQLPSTYKFETHSTHTSYLPIFLSAGADLFTVNDKGEGLLHLTASRADSSGYNSDHKHEITATFKALLEKGLDPRLEDGECRTSIDVAIARGNKDIVALFRDDDKA</sequence>
<feature type="repeat" description="ANK" evidence="2">
    <location>
        <begin position="594"/>
        <end position="626"/>
    </location>
</feature>
<feature type="repeat" description="ANK" evidence="2">
    <location>
        <begin position="732"/>
        <end position="764"/>
    </location>
</feature>
<feature type="repeat" description="ANK" evidence="2">
    <location>
        <begin position="1062"/>
        <end position="1096"/>
    </location>
</feature>
<gene>
    <name evidence="5" type="ORF">N0V89_006329</name>
</gene>
<feature type="compositionally biased region" description="Basic and acidic residues" evidence="3">
    <location>
        <begin position="477"/>
        <end position="493"/>
    </location>
</feature>
<accession>A0A9W9CC25</accession>
<dbReference type="Pfam" id="PF24883">
    <property type="entry name" value="NPHP3_N"/>
    <property type="match status" value="1"/>
</dbReference>
<feature type="region of interest" description="Disordered" evidence="3">
    <location>
        <begin position="468"/>
        <end position="493"/>
    </location>
</feature>
<evidence type="ECO:0000259" key="4">
    <source>
        <dbReference type="Pfam" id="PF24883"/>
    </source>
</evidence>
<evidence type="ECO:0000256" key="3">
    <source>
        <dbReference type="SAM" id="MobiDB-lite"/>
    </source>
</evidence>
<dbReference type="InterPro" id="IPR027417">
    <property type="entry name" value="P-loop_NTPase"/>
</dbReference>
<feature type="repeat" description="ANK" evidence="2">
    <location>
        <begin position="876"/>
        <end position="905"/>
    </location>
</feature>
<dbReference type="Gene3D" id="1.25.40.20">
    <property type="entry name" value="Ankyrin repeat-containing domain"/>
    <property type="match status" value="8"/>
</dbReference>
<dbReference type="Proteomes" id="UP001140513">
    <property type="component" value="Unassembled WGS sequence"/>
</dbReference>
<dbReference type="PANTHER" id="PTHR24133">
    <property type="entry name" value="ANKYRIN DOMAIN-CONTAINING"/>
    <property type="match status" value="1"/>
</dbReference>
<dbReference type="RefSeq" id="XP_056072366.1">
    <property type="nucleotide sequence ID" value="XM_056215099.1"/>
</dbReference>
<dbReference type="PROSITE" id="PS50297">
    <property type="entry name" value="ANK_REP_REGION"/>
    <property type="match status" value="6"/>
</dbReference>
<comment type="caution">
    <text evidence="5">The sequence shown here is derived from an EMBL/GenBank/DDBJ whole genome shotgun (WGS) entry which is preliminary data.</text>
</comment>
<dbReference type="Pfam" id="PF12796">
    <property type="entry name" value="Ank_2"/>
    <property type="match status" value="4"/>
</dbReference>
<feature type="repeat" description="ANK" evidence="2">
    <location>
        <begin position="674"/>
        <end position="695"/>
    </location>
</feature>
<feature type="repeat" description="ANK" evidence="2">
    <location>
        <begin position="627"/>
        <end position="659"/>
    </location>
</feature>
<name>A0A9W9CC25_9PLEO</name>
<dbReference type="PROSITE" id="PS50088">
    <property type="entry name" value="ANK_REPEAT"/>
    <property type="match status" value="10"/>
</dbReference>
<feature type="region of interest" description="Disordered" evidence="3">
    <location>
        <begin position="762"/>
        <end position="786"/>
    </location>
</feature>
<evidence type="ECO:0000256" key="2">
    <source>
        <dbReference type="PROSITE-ProRule" id="PRU00023"/>
    </source>
</evidence>
<keyword evidence="2" id="KW-0040">ANK repeat</keyword>
<dbReference type="PRINTS" id="PR01415">
    <property type="entry name" value="ANKYRIN"/>
</dbReference>
<dbReference type="Gene3D" id="3.40.50.300">
    <property type="entry name" value="P-loop containing nucleotide triphosphate hydrolases"/>
    <property type="match status" value="1"/>
</dbReference>
<dbReference type="InterPro" id="IPR052391">
    <property type="entry name" value="E3_Ligase-Neurotoxin"/>
</dbReference>
<dbReference type="EMBL" id="JAPEUX010000004">
    <property type="protein sequence ID" value="KAJ4354592.1"/>
    <property type="molecule type" value="Genomic_DNA"/>
</dbReference>
<keyword evidence="1" id="KW-0677">Repeat</keyword>
<keyword evidence="6" id="KW-1185">Reference proteome</keyword>
<dbReference type="GeneID" id="80909859"/>
<dbReference type="InterPro" id="IPR036770">
    <property type="entry name" value="Ankyrin_rpt-contain_sf"/>
</dbReference>
<feature type="repeat" description="ANK" evidence="2">
    <location>
        <begin position="1210"/>
        <end position="1232"/>
    </location>
</feature>
<feature type="repeat" description="ANK" evidence="2">
    <location>
        <begin position="1252"/>
        <end position="1284"/>
    </location>
</feature>
<feature type="repeat" description="ANK" evidence="2">
    <location>
        <begin position="1646"/>
        <end position="1678"/>
    </location>
</feature>
<organism evidence="5 6">
    <name type="scientific">Didymosphaeria variabile</name>
    <dbReference type="NCBI Taxonomy" id="1932322"/>
    <lineage>
        <taxon>Eukaryota</taxon>
        <taxon>Fungi</taxon>
        <taxon>Dikarya</taxon>
        <taxon>Ascomycota</taxon>
        <taxon>Pezizomycotina</taxon>
        <taxon>Dothideomycetes</taxon>
        <taxon>Pleosporomycetidae</taxon>
        <taxon>Pleosporales</taxon>
        <taxon>Massarineae</taxon>
        <taxon>Didymosphaeriaceae</taxon>
        <taxon>Didymosphaeria</taxon>
    </lineage>
</organism>
<dbReference type="SMART" id="SM00248">
    <property type="entry name" value="ANK"/>
    <property type="match status" value="26"/>
</dbReference>
<proteinExistence type="predicted"/>
<evidence type="ECO:0000313" key="6">
    <source>
        <dbReference type="Proteomes" id="UP001140513"/>
    </source>
</evidence>
<dbReference type="SUPFAM" id="SSF52540">
    <property type="entry name" value="P-loop containing nucleoside triphosphate hydrolases"/>
    <property type="match status" value="1"/>
</dbReference>
<dbReference type="PANTHER" id="PTHR24133:SF40">
    <property type="entry name" value="ANKYRIN REPEAT DOMAIN 44"/>
    <property type="match status" value="1"/>
</dbReference>
<dbReference type="OrthoDB" id="21416at2759"/>